<feature type="compositionally biased region" description="Low complexity" evidence="1">
    <location>
        <begin position="494"/>
        <end position="512"/>
    </location>
</feature>
<dbReference type="VEuPathDB" id="FungiDB:BO97DRAFT_471822"/>
<dbReference type="PANTHER" id="PTHR21494">
    <property type="entry name" value="ACTIVATING SIGNAL COINTEGRATOR 1 COMPLEX SUBUNIT 2 ASC-1 COMPLEX SUBUNIT P100"/>
    <property type="match status" value="1"/>
</dbReference>
<feature type="region of interest" description="Disordered" evidence="1">
    <location>
        <begin position="608"/>
        <end position="694"/>
    </location>
</feature>
<dbReference type="AlphaFoldDB" id="A0A395HRA4"/>
<dbReference type="PANTHER" id="PTHR21494:SF0">
    <property type="entry name" value="ACTIVATING SIGNAL COINTEGRATOR 1 COMPLEX SUBUNIT 2"/>
    <property type="match status" value="1"/>
</dbReference>
<sequence>MPGLPPLAPVPPPEVQRNIPPAEWELYIDAWVMLLSLRIEAPASQFKDYVVDDDSTVIFLNSFYHQSVQSGASRSQVGSKARPLRKLCFLLTRRLLLDVSPTPPQLLDWGLLAGMCCCYPSSSALKRLLADAWDKHEDAITSSLEKAKIQAIKEISSYNPSRPSGVLMDLRLLTILSSALPGCGKVLMAGSDFLDTVFDAYQTHKREDIRKVLVANVYVGLCSFIKSSKPNLSSLLDQLYSMKASAGVGSSTKKEPTLLSDVICSTDFLGRLERHISAIANPQKRGQDLLASLRAYQEETQHFHRRYQKPRKRAISKGKGRASDDLPKAAEDLHIHKMSLITQIQDLFPDLGTGYIARLLDHYNDDPETIVAHLLDDSIPPELQSLDKTESLPTPSPTTNHHHHDPFPPHSPSALESVATAPTPRKNIFDNEIDLAELARTDDQHLRFGRANPTLTADSLLSDRSNHAVHKAAIMSALATFDSDDDERDDTYDVTDVGGTVDTTDAAEEATTGKPANQQPSGGAEQTELTLYRAYKSNPALFARDSATRRAQPRAALKRDTGMTDEAIEGWAVMLSRDPARMTRLEDLELGVASAGGGFNQPVLASTAYRKGRDDGDGDGESGGRGGGRGRGRGGRGRGAGRGASGAGAGDNTSAAQNPAAARQRKEENKASRANHNRRLQRAKKVARAGGLVG</sequence>
<dbReference type="InterPro" id="IPR052586">
    <property type="entry name" value="ASCC2"/>
</dbReference>
<proteinExistence type="predicted"/>
<evidence type="ECO:0000256" key="1">
    <source>
        <dbReference type="SAM" id="MobiDB-lite"/>
    </source>
</evidence>
<feature type="region of interest" description="Disordered" evidence="1">
    <location>
        <begin position="384"/>
        <end position="419"/>
    </location>
</feature>
<dbReference type="EMBL" id="KZ824296">
    <property type="protein sequence ID" value="RAL10347.1"/>
    <property type="molecule type" value="Genomic_DNA"/>
</dbReference>
<feature type="compositionally biased region" description="Gly residues" evidence="1">
    <location>
        <begin position="637"/>
        <end position="649"/>
    </location>
</feature>
<gene>
    <name evidence="3" type="ORF">BO97DRAFT_471822</name>
</gene>
<dbReference type="PROSITE" id="PS51140">
    <property type="entry name" value="CUE"/>
    <property type="match status" value="1"/>
</dbReference>
<accession>A0A395HRA4</accession>
<dbReference type="InterPro" id="IPR009060">
    <property type="entry name" value="UBA-like_sf"/>
</dbReference>
<dbReference type="GeneID" id="37204361"/>
<keyword evidence="4" id="KW-1185">Reference proteome</keyword>
<dbReference type="Proteomes" id="UP000248961">
    <property type="component" value="Unassembled WGS sequence"/>
</dbReference>
<name>A0A395HRA4_ASPHC</name>
<feature type="domain" description="CUE" evidence="2">
    <location>
        <begin position="336"/>
        <end position="379"/>
    </location>
</feature>
<feature type="region of interest" description="Disordered" evidence="1">
    <location>
        <begin position="494"/>
        <end position="525"/>
    </location>
</feature>
<dbReference type="RefSeq" id="XP_025549501.1">
    <property type="nucleotide sequence ID" value="XM_025700072.1"/>
</dbReference>
<reference evidence="3 4" key="1">
    <citation type="submission" date="2018-02" db="EMBL/GenBank/DDBJ databases">
        <title>The genomes of Aspergillus section Nigri reveals drivers in fungal speciation.</title>
        <authorList>
            <consortium name="DOE Joint Genome Institute"/>
            <person name="Vesth T.C."/>
            <person name="Nybo J."/>
            <person name="Theobald S."/>
            <person name="Brandl J."/>
            <person name="Frisvad J.C."/>
            <person name="Nielsen K.F."/>
            <person name="Lyhne E.K."/>
            <person name="Kogle M.E."/>
            <person name="Kuo A."/>
            <person name="Riley R."/>
            <person name="Clum A."/>
            <person name="Nolan M."/>
            <person name="Lipzen A."/>
            <person name="Salamov A."/>
            <person name="Henrissat B."/>
            <person name="Wiebenga A."/>
            <person name="De vries R.P."/>
            <person name="Grigoriev I.V."/>
            <person name="Mortensen U.H."/>
            <person name="Andersen M.R."/>
            <person name="Baker S.E."/>
        </authorList>
    </citation>
    <scope>NUCLEOTIDE SEQUENCE [LARGE SCALE GENOMIC DNA]</scope>
    <source>
        <strain evidence="3 4">CBS 101889</strain>
    </source>
</reference>
<evidence type="ECO:0000313" key="3">
    <source>
        <dbReference type="EMBL" id="RAL10347.1"/>
    </source>
</evidence>
<dbReference type="CDD" id="cd14364">
    <property type="entry name" value="CUE_ASCC2"/>
    <property type="match status" value="1"/>
</dbReference>
<dbReference type="Pfam" id="PF02845">
    <property type="entry name" value="CUE"/>
    <property type="match status" value="1"/>
</dbReference>
<dbReference type="InterPro" id="IPR003892">
    <property type="entry name" value="CUE"/>
</dbReference>
<feature type="compositionally biased region" description="Basic residues" evidence="1">
    <location>
        <begin position="673"/>
        <end position="687"/>
    </location>
</feature>
<dbReference type="SUPFAM" id="SSF46934">
    <property type="entry name" value="UBA-like"/>
    <property type="match status" value="1"/>
</dbReference>
<protein>
    <recommendedName>
        <fullName evidence="2">CUE domain-containing protein</fullName>
    </recommendedName>
</protein>
<dbReference type="InterPro" id="IPR041800">
    <property type="entry name" value="ASCC2_CUE"/>
</dbReference>
<dbReference type="OrthoDB" id="5577209at2759"/>
<evidence type="ECO:0000259" key="2">
    <source>
        <dbReference type="PROSITE" id="PS51140"/>
    </source>
</evidence>
<organism evidence="3 4">
    <name type="scientific">Aspergillus homomorphus (strain CBS 101889)</name>
    <dbReference type="NCBI Taxonomy" id="1450537"/>
    <lineage>
        <taxon>Eukaryota</taxon>
        <taxon>Fungi</taxon>
        <taxon>Dikarya</taxon>
        <taxon>Ascomycota</taxon>
        <taxon>Pezizomycotina</taxon>
        <taxon>Eurotiomycetes</taxon>
        <taxon>Eurotiomycetidae</taxon>
        <taxon>Eurotiales</taxon>
        <taxon>Aspergillaceae</taxon>
        <taxon>Aspergillus</taxon>
        <taxon>Aspergillus subgen. Circumdati</taxon>
    </lineage>
</organism>
<dbReference type="SMART" id="SM00546">
    <property type="entry name" value="CUE"/>
    <property type="match status" value="1"/>
</dbReference>
<dbReference type="GO" id="GO:0043130">
    <property type="term" value="F:ubiquitin binding"/>
    <property type="evidence" value="ECO:0007669"/>
    <property type="project" value="InterPro"/>
</dbReference>
<evidence type="ECO:0000313" key="4">
    <source>
        <dbReference type="Proteomes" id="UP000248961"/>
    </source>
</evidence>
<dbReference type="Gene3D" id="1.10.8.10">
    <property type="entry name" value="DNA helicase RuvA subunit, C-terminal domain"/>
    <property type="match status" value="1"/>
</dbReference>